<feature type="chain" id="PRO_5012648342" evidence="2">
    <location>
        <begin position="32"/>
        <end position="511"/>
    </location>
</feature>
<gene>
    <name evidence="3" type="ORF">MEBOL_006677</name>
</gene>
<evidence type="ECO:0000313" key="3">
    <source>
        <dbReference type="EMBL" id="ATB33188.1"/>
    </source>
</evidence>
<accession>A0A250IPJ4</accession>
<dbReference type="SUPFAM" id="SSF49344">
    <property type="entry name" value="CBD9-like"/>
    <property type="match status" value="1"/>
</dbReference>
<name>A0A250IPJ4_9BACT</name>
<dbReference type="EMBL" id="CP022163">
    <property type="protein sequence ID" value="ATB33188.1"/>
    <property type="molecule type" value="Genomic_DNA"/>
</dbReference>
<proteinExistence type="predicted"/>
<feature type="region of interest" description="Disordered" evidence="1">
    <location>
        <begin position="163"/>
        <end position="188"/>
    </location>
</feature>
<evidence type="ECO:0000313" key="4">
    <source>
        <dbReference type="Proteomes" id="UP000217289"/>
    </source>
</evidence>
<dbReference type="RefSeq" id="WP_157823817.1">
    <property type="nucleotide sequence ID" value="NZ_CP022163.1"/>
</dbReference>
<evidence type="ECO:0000256" key="1">
    <source>
        <dbReference type="SAM" id="MobiDB-lite"/>
    </source>
</evidence>
<evidence type="ECO:0000256" key="2">
    <source>
        <dbReference type="SAM" id="SignalP"/>
    </source>
</evidence>
<dbReference type="Gene3D" id="2.60.40.1190">
    <property type="match status" value="1"/>
</dbReference>
<dbReference type="AlphaFoldDB" id="A0A250IPJ4"/>
<organism evidence="3 4">
    <name type="scientific">Melittangium boletus DSM 14713</name>
    <dbReference type="NCBI Taxonomy" id="1294270"/>
    <lineage>
        <taxon>Bacteria</taxon>
        <taxon>Pseudomonadati</taxon>
        <taxon>Myxococcota</taxon>
        <taxon>Myxococcia</taxon>
        <taxon>Myxococcales</taxon>
        <taxon>Cystobacterineae</taxon>
        <taxon>Archangiaceae</taxon>
        <taxon>Melittangium</taxon>
    </lineage>
</organism>
<protein>
    <submittedName>
        <fullName evidence="3">Uncharacterized protein</fullName>
    </submittedName>
</protein>
<feature type="signal peptide" evidence="2">
    <location>
        <begin position="1"/>
        <end position="31"/>
    </location>
</feature>
<keyword evidence="4" id="KW-1185">Reference proteome</keyword>
<reference evidence="3 4" key="1">
    <citation type="submission" date="2017-06" db="EMBL/GenBank/DDBJ databases">
        <authorList>
            <person name="Kim H.J."/>
            <person name="Triplett B.A."/>
        </authorList>
    </citation>
    <scope>NUCLEOTIDE SEQUENCE [LARGE SCALE GENOMIC DNA]</scope>
    <source>
        <strain evidence="3 4">DSM 14713</strain>
    </source>
</reference>
<feature type="compositionally biased region" description="Pro residues" evidence="1">
    <location>
        <begin position="172"/>
        <end position="181"/>
    </location>
</feature>
<dbReference type="KEGG" id="mbd:MEBOL_006677"/>
<dbReference type="OrthoDB" id="5504003at2"/>
<sequence length="511" mass="56621">MRSSPGPSPVALRALAVVSVLGLGGGPQALAQPAEGEKLVEHDDSRRLDCQGAFCIWRQSIYSPCSGEYCYFNTLYVTDREGHVVSEHERSPLGPYTHEVRFIGPRRIEFLDYKGPFRSGREMGIDIGVDQSWVNRQVWKLSSDGKTLTQDLKAVRVPEWKRPPKVSKVSKPPRPSRPPPTEPEKPSLKVPVTEAVLAKAIAACGSEFIFPRHHECHRGTCMLVLDSVEDRENSHRGNLCPVLVKGSQVRKLPLALEAVEFNLTPTTYVFTTWDGPYGSLGSSQDISRTHPDVMLFSGTQGLHVEGGEPYPVREAKSVEAARALAPIVHAYTRAHIPWGRDAWRDESDLALAWQVMRVGENLHLHAEVDDDTVVPFATGTGVHSDHLELTVSRGTSGNFKLGVLLAPEGQLQVRLWQKEEGDKKQYLDEPFVAARGTWRQREHGYEVDLALPVFAIQGPSSPLVSGLSVFVSDADAAGKQETLMGHVGRLFFWSEYPPSHEEYERATSSLD</sequence>
<keyword evidence="2" id="KW-0732">Signal</keyword>
<dbReference type="Proteomes" id="UP000217289">
    <property type="component" value="Chromosome"/>
</dbReference>